<dbReference type="RefSeq" id="WP_165240908.1">
    <property type="nucleotide sequence ID" value="NZ_JAAKZV010000152.1"/>
</dbReference>
<comment type="caution">
    <text evidence="1">The sequence shown here is derived from an EMBL/GenBank/DDBJ whole genome shotgun (WGS) entry which is preliminary data.</text>
</comment>
<reference evidence="1 2" key="1">
    <citation type="submission" date="2020-02" db="EMBL/GenBank/DDBJ databases">
        <title>Whole-genome analyses of novel actinobacteria.</title>
        <authorList>
            <person name="Sahin N."/>
        </authorList>
    </citation>
    <scope>NUCLEOTIDE SEQUENCE [LARGE SCALE GENOMIC DNA]</scope>
    <source>
        <strain evidence="1 2">A7024</strain>
    </source>
</reference>
<evidence type="ECO:0000313" key="1">
    <source>
        <dbReference type="EMBL" id="NGN67615.1"/>
    </source>
</evidence>
<proteinExistence type="predicted"/>
<gene>
    <name evidence="1" type="ORF">G5C51_27390</name>
</gene>
<sequence>MLFTRDILAKIVSGQVDLAFRSWRRPSVRRGTQLRTEAGVVEVGEVTAVAAADISERDARRAGYAGRAELLADQRPGTDRRLYRIGVRYAGADPRVALRAQTRIPAAELDEIIEDLARIDARSRRGPWTREVLELIHDRPGVRAGELAALAGQETLRFKADVRTLKERGLTESLAVGYRLSPRGNMVIERLRKAAE</sequence>
<keyword evidence="2" id="KW-1185">Reference proteome</keyword>
<organism evidence="1 2">
    <name type="scientific">Streptomyces coryli</name>
    <dbReference type="NCBI Taxonomy" id="1128680"/>
    <lineage>
        <taxon>Bacteria</taxon>
        <taxon>Bacillati</taxon>
        <taxon>Actinomycetota</taxon>
        <taxon>Actinomycetes</taxon>
        <taxon>Kitasatosporales</taxon>
        <taxon>Streptomycetaceae</taxon>
        <taxon>Streptomyces</taxon>
    </lineage>
</organism>
<dbReference type="AlphaFoldDB" id="A0A6G4U5V0"/>
<dbReference type="EMBL" id="JAAKZV010000152">
    <property type="protein sequence ID" value="NGN67615.1"/>
    <property type="molecule type" value="Genomic_DNA"/>
</dbReference>
<evidence type="ECO:0008006" key="3">
    <source>
        <dbReference type="Google" id="ProtNLM"/>
    </source>
</evidence>
<evidence type="ECO:0000313" key="2">
    <source>
        <dbReference type="Proteomes" id="UP000481583"/>
    </source>
</evidence>
<accession>A0A6G4U5V0</accession>
<dbReference type="Proteomes" id="UP000481583">
    <property type="component" value="Unassembled WGS sequence"/>
</dbReference>
<name>A0A6G4U5V0_9ACTN</name>
<protein>
    <recommendedName>
        <fullName evidence="3">ASCH domain-containing protein</fullName>
    </recommendedName>
</protein>